<organism evidence="1 2">
    <name type="scientific">Streblomastix strix</name>
    <dbReference type="NCBI Taxonomy" id="222440"/>
    <lineage>
        <taxon>Eukaryota</taxon>
        <taxon>Metamonada</taxon>
        <taxon>Preaxostyla</taxon>
        <taxon>Oxymonadida</taxon>
        <taxon>Streblomastigidae</taxon>
        <taxon>Streblomastix</taxon>
    </lineage>
</organism>
<dbReference type="AlphaFoldDB" id="A0A5J4WKX5"/>
<evidence type="ECO:0000313" key="2">
    <source>
        <dbReference type="Proteomes" id="UP000324800"/>
    </source>
</evidence>
<gene>
    <name evidence="1" type="ORF">EZS28_009472</name>
</gene>
<proteinExistence type="predicted"/>
<feature type="non-terminal residue" evidence="1">
    <location>
        <position position="839"/>
    </location>
</feature>
<accession>A0A5J4WKX5</accession>
<protein>
    <recommendedName>
        <fullName evidence="3">Right handed beta helix domain-containing protein</fullName>
    </recommendedName>
</protein>
<reference evidence="1 2" key="1">
    <citation type="submission" date="2019-03" db="EMBL/GenBank/DDBJ databases">
        <title>Single cell metagenomics reveals metabolic interactions within the superorganism composed of flagellate Streblomastix strix and complex community of Bacteroidetes bacteria on its surface.</title>
        <authorList>
            <person name="Treitli S.C."/>
            <person name="Kolisko M."/>
            <person name="Husnik F."/>
            <person name="Keeling P."/>
            <person name="Hampl V."/>
        </authorList>
    </citation>
    <scope>NUCLEOTIDE SEQUENCE [LARGE SCALE GENOMIC DNA]</scope>
    <source>
        <strain evidence="1">ST1C</strain>
    </source>
</reference>
<dbReference type="SUPFAM" id="SSF51126">
    <property type="entry name" value="Pectin lyase-like"/>
    <property type="match status" value="1"/>
</dbReference>
<sequence length="839" mass="89030">MNNCKGTVGGGIYSYLTDKGKVTINGTCIISNCQSTSGNGGGIYSYIYNTNSKYVISGQIEIKDCSSSSQGGGLWTEAHYGQQVLEGVNISGCSSQIGGAIYAQILLKVIFTINGSSSISNCNSTSGSGGGIYLYMSESDCLSNIYGLTEIKNCSSSSQGGGIFAELHNGDFVLTGVSIIDCQSTEGGGIYQILKSYGILTINGSSLIENCNSTSGSGGGIYIYNQDTQSKCIISGSLTIKDCNSQTIGGGIQTELRNGEFTFSGIIFDNCQSNSGGGGLNSSLTSGGRLNIKDSSMFTNCRSISGPGGALYSYISNGKLSFDTVQFSYCSCSQPNNGGALYITQQSTSSNISITKSSFKNCQTNSSSSQKYGWGGAIFIYINYSAGSLSQNRFSLNQLVFDENQVAGMGLNIHIQSDDTLATGTKIYQESILSVNDTTNLYSSPSYAYEYIGINNTVNNNSIGTIEYSKHNPLFEKNFASSVPNPSYIDASNGNDNLKYCGGFRFKCQTISYSIGRDPKPLSGISPAKIIKLILTSDPSLDNNLQINIPTTYWDFVTIQSDGYLQDSLISTNPKYQILTSSQSNSLFTITGAGHLDLLGLHFTNLNPTSQEPLISIQSVNNAQVPILSIIDCELNQDSTQYSSASLMHGLIFINGGKLTISKTIIKDYKLKNGKSSLMIYSDISSTSGVYRINQIDIINSIFENIKQVEGSGSGSAINVEFKAASILKITDTTLFTNCESATSGGAIQSEIQGGTIELSEVTMNGCKGSNGGGIYSIISSGGTLTIKESCSFMNCISQYGNGGGIYIDIEFSSQSIISIEDCIFSHCSAIDSTPQSSN</sequence>
<evidence type="ECO:0000313" key="1">
    <source>
        <dbReference type="EMBL" id="KAA6395005.1"/>
    </source>
</evidence>
<name>A0A5J4WKX5_9EUKA</name>
<evidence type="ECO:0008006" key="3">
    <source>
        <dbReference type="Google" id="ProtNLM"/>
    </source>
</evidence>
<comment type="caution">
    <text evidence="1">The sequence shown here is derived from an EMBL/GenBank/DDBJ whole genome shotgun (WGS) entry which is preliminary data.</text>
</comment>
<dbReference type="InterPro" id="IPR011050">
    <property type="entry name" value="Pectin_lyase_fold/virulence"/>
</dbReference>
<dbReference type="EMBL" id="SNRW01001793">
    <property type="protein sequence ID" value="KAA6395005.1"/>
    <property type="molecule type" value="Genomic_DNA"/>
</dbReference>
<dbReference type="Proteomes" id="UP000324800">
    <property type="component" value="Unassembled WGS sequence"/>
</dbReference>